<protein>
    <recommendedName>
        <fullName evidence="3">Lipoprotein</fullName>
    </recommendedName>
</protein>
<gene>
    <name evidence="1" type="ORF">RSO01_68450</name>
</gene>
<dbReference type="PROSITE" id="PS51257">
    <property type="entry name" value="PROKAR_LIPOPROTEIN"/>
    <property type="match status" value="1"/>
</dbReference>
<reference evidence="1 2" key="1">
    <citation type="submission" date="2019-07" db="EMBL/GenBank/DDBJ databases">
        <title>Whole genome shotgun sequence of Reyranella soli NBRC 108950.</title>
        <authorList>
            <person name="Hosoyama A."/>
            <person name="Uohara A."/>
            <person name="Ohji S."/>
            <person name="Ichikawa N."/>
        </authorList>
    </citation>
    <scope>NUCLEOTIDE SEQUENCE [LARGE SCALE GENOMIC DNA]</scope>
    <source>
        <strain evidence="1 2">NBRC 108950</strain>
    </source>
</reference>
<organism evidence="1 2">
    <name type="scientific">Reyranella soli</name>
    <dbReference type="NCBI Taxonomy" id="1230389"/>
    <lineage>
        <taxon>Bacteria</taxon>
        <taxon>Pseudomonadati</taxon>
        <taxon>Pseudomonadota</taxon>
        <taxon>Alphaproteobacteria</taxon>
        <taxon>Hyphomicrobiales</taxon>
        <taxon>Reyranellaceae</taxon>
        <taxon>Reyranella</taxon>
    </lineage>
</organism>
<proteinExistence type="predicted"/>
<evidence type="ECO:0000313" key="1">
    <source>
        <dbReference type="EMBL" id="GEP59679.1"/>
    </source>
</evidence>
<evidence type="ECO:0008006" key="3">
    <source>
        <dbReference type="Google" id="ProtNLM"/>
    </source>
</evidence>
<dbReference type="EMBL" id="BKAJ01000137">
    <property type="protein sequence ID" value="GEP59679.1"/>
    <property type="molecule type" value="Genomic_DNA"/>
</dbReference>
<name>A0A512NL83_9HYPH</name>
<keyword evidence="2" id="KW-1185">Reference proteome</keyword>
<dbReference type="Proteomes" id="UP000321058">
    <property type="component" value="Unassembled WGS sequence"/>
</dbReference>
<accession>A0A512NL83</accession>
<dbReference type="OrthoDB" id="7376469at2"/>
<dbReference type="AlphaFoldDB" id="A0A512NL83"/>
<comment type="caution">
    <text evidence="1">The sequence shown here is derived from an EMBL/GenBank/DDBJ whole genome shotgun (WGS) entry which is preliminary data.</text>
</comment>
<sequence>MRVRILAATSLGLLVAACQGTYSQDSPGAAAPAYGNTYQSPSTACADYGFRAGTTSFNQCVAREQQARATGRVNRDYAATQLTADAQNACDSYGLAAGTASYGRCVSREVDARTYRDGAAQPGPAYYTDQNGNRVDAQGYRVDTNGYRVASQPAPTYRTDQYNNRVDAQGYRVDSTGRRVAVQGPYYTPASQASSTQAVSHDEFGNRYDAQGNRVDASGRVIAMPQNRY</sequence>
<dbReference type="RefSeq" id="WP_147155050.1">
    <property type="nucleotide sequence ID" value="NZ_BKAJ01000137.1"/>
</dbReference>
<evidence type="ECO:0000313" key="2">
    <source>
        <dbReference type="Proteomes" id="UP000321058"/>
    </source>
</evidence>